<reference evidence="1 2" key="1">
    <citation type="submission" date="2017-08" db="EMBL/GenBank/DDBJ databases">
        <title>Draft genome sequence of pheromone producing symbiont Morganella morganii, of the female New Zealand grass grub Costelytra giveni.</title>
        <authorList>
            <person name="Laugraud A."/>
            <person name="Young S.D."/>
            <person name="Hurst M.H."/>
        </authorList>
    </citation>
    <scope>NUCLEOTIDE SEQUENCE [LARGE SCALE GENOMIC DNA]</scope>
    <source>
        <strain evidence="1 2">MMsCG</strain>
    </source>
</reference>
<evidence type="ECO:0008006" key="3">
    <source>
        <dbReference type="Google" id="ProtNLM"/>
    </source>
</evidence>
<proteinExistence type="predicted"/>
<comment type="caution">
    <text evidence="1">The sequence shown here is derived from an EMBL/GenBank/DDBJ whole genome shotgun (WGS) entry which is preliminary data.</text>
</comment>
<dbReference type="AlphaFoldDB" id="A0A433ZW62"/>
<protein>
    <recommendedName>
        <fullName evidence="3">Phage protein, HK97 gp10 family</fullName>
    </recommendedName>
</protein>
<dbReference type="Proteomes" id="UP000286908">
    <property type="component" value="Unassembled WGS sequence"/>
</dbReference>
<evidence type="ECO:0000313" key="2">
    <source>
        <dbReference type="Proteomes" id="UP000286908"/>
    </source>
</evidence>
<accession>A0A433ZW62</accession>
<dbReference type="EMBL" id="NRQY01000001">
    <property type="protein sequence ID" value="RUT66347.1"/>
    <property type="molecule type" value="Genomic_DNA"/>
</dbReference>
<gene>
    <name evidence="1" type="ORF">CKG00_08030</name>
</gene>
<name>A0A433ZW62_MORMO</name>
<evidence type="ECO:0000313" key="1">
    <source>
        <dbReference type="EMBL" id="RUT66347.1"/>
    </source>
</evidence>
<dbReference type="NCBIfam" id="TIGR01725">
    <property type="entry name" value="phge_HK97_gp10"/>
    <property type="match status" value="1"/>
</dbReference>
<dbReference type="InterPro" id="IPR010064">
    <property type="entry name" value="HK97-gp10_tail"/>
</dbReference>
<dbReference type="Pfam" id="PF04883">
    <property type="entry name" value="HK97-gp10_like"/>
    <property type="match status" value="1"/>
</dbReference>
<dbReference type="OrthoDB" id="5736381at2"/>
<sequence length="158" mass="17892">MGSVIITGLSELSRKMQDLERKVSGNISRRAMNNGADVLKKEIKQRVPVLEKTTPRRRRGTVKRNIRSKTRMQRNGQVKTRIWVKSLPGKKVKAFKQATGKSAALNPDDPFYWWFVEFGTSKMAAIPFMRPGFEAKKEAAAEAIVRTLKEETEKAGNT</sequence>
<organism evidence="1 2">
    <name type="scientific">Morganella morganii</name>
    <name type="common">Proteus morganii</name>
    <dbReference type="NCBI Taxonomy" id="582"/>
    <lineage>
        <taxon>Bacteria</taxon>
        <taxon>Pseudomonadati</taxon>
        <taxon>Pseudomonadota</taxon>
        <taxon>Gammaproteobacteria</taxon>
        <taxon>Enterobacterales</taxon>
        <taxon>Morganellaceae</taxon>
        <taxon>Morganella</taxon>
    </lineage>
</organism>